<evidence type="ECO:0000313" key="3">
    <source>
        <dbReference type="Proteomes" id="UP001244011"/>
    </source>
</evidence>
<feature type="region of interest" description="Disordered" evidence="1">
    <location>
        <begin position="1"/>
        <end position="55"/>
    </location>
</feature>
<feature type="compositionally biased region" description="Low complexity" evidence="1">
    <location>
        <begin position="37"/>
        <end position="49"/>
    </location>
</feature>
<feature type="compositionally biased region" description="Basic and acidic residues" evidence="1">
    <location>
        <begin position="392"/>
        <end position="423"/>
    </location>
</feature>
<name>A0AAJ0CAT6_9PEZI</name>
<evidence type="ECO:0000256" key="1">
    <source>
        <dbReference type="SAM" id="MobiDB-lite"/>
    </source>
</evidence>
<feature type="compositionally biased region" description="Basic and acidic residues" evidence="1">
    <location>
        <begin position="603"/>
        <end position="618"/>
    </location>
</feature>
<keyword evidence="3" id="KW-1185">Reference proteome</keyword>
<feature type="compositionally biased region" description="Polar residues" evidence="1">
    <location>
        <begin position="155"/>
        <end position="168"/>
    </location>
</feature>
<gene>
    <name evidence="2" type="ORF">QBC33DRAFT_27988</name>
</gene>
<feature type="region of interest" description="Disordered" evidence="1">
    <location>
        <begin position="302"/>
        <end position="325"/>
    </location>
</feature>
<proteinExistence type="predicted"/>
<reference evidence="2" key="1">
    <citation type="submission" date="2023-06" db="EMBL/GenBank/DDBJ databases">
        <title>Genome-scale phylogeny and comparative genomics of the fungal order Sordariales.</title>
        <authorList>
            <consortium name="Lawrence Berkeley National Laboratory"/>
            <person name="Hensen N."/>
            <person name="Bonometti L."/>
            <person name="Westerberg I."/>
            <person name="Brannstrom I.O."/>
            <person name="Guillou S."/>
            <person name="Cros-Aarteil S."/>
            <person name="Calhoun S."/>
            <person name="Haridas S."/>
            <person name="Kuo A."/>
            <person name="Mondo S."/>
            <person name="Pangilinan J."/>
            <person name="Riley R."/>
            <person name="Labutti K."/>
            <person name="Andreopoulos B."/>
            <person name="Lipzen A."/>
            <person name="Chen C."/>
            <person name="Yanf M."/>
            <person name="Daum C."/>
            <person name="Ng V."/>
            <person name="Clum A."/>
            <person name="Steindorff A."/>
            <person name="Ohm R."/>
            <person name="Martin F."/>
            <person name="Silar P."/>
            <person name="Natvig D."/>
            <person name="Lalanne C."/>
            <person name="Gautier V."/>
            <person name="Ament-Velasquez S.L."/>
            <person name="Kruys A."/>
            <person name="Hutchinson M.I."/>
            <person name="Powell A.J."/>
            <person name="Barry K."/>
            <person name="Miller A.N."/>
            <person name="Grigoriev I.V."/>
            <person name="Debuchy R."/>
            <person name="Gladieux P."/>
            <person name="Thoren M.H."/>
            <person name="Johannesson H."/>
        </authorList>
    </citation>
    <scope>NUCLEOTIDE SEQUENCE</scope>
    <source>
        <strain evidence="2">8032-3</strain>
    </source>
</reference>
<dbReference type="RefSeq" id="XP_060288925.1">
    <property type="nucleotide sequence ID" value="XM_060423234.1"/>
</dbReference>
<dbReference type="GeneID" id="85306421"/>
<feature type="compositionally biased region" description="Basic residues" evidence="1">
    <location>
        <begin position="131"/>
        <end position="147"/>
    </location>
</feature>
<protein>
    <submittedName>
        <fullName evidence="2">Uncharacterized protein</fullName>
    </submittedName>
</protein>
<evidence type="ECO:0000313" key="2">
    <source>
        <dbReference type="EMBL" id="KAK1772712.1"/>
    </source>
</evidence>
<sequence>MLEAPKARPGNVYGTGQDRSPEAFIGTPSPMRGNFISVSSPARSRSSSPKRCQQEEDGVYIHLSLTDSQVDTLATALSTQVTPEHRQRNVPEAMDVADSMQRHVNDTKFASTSRSRSRSPVKFDASFHSTSRGRSKSRAKYNGRGRARKFEFESSLASTAEFSSLSPTKKTDRQASPCKPVRHNSSPSLAERRNRSRPPPIDTWLAQRHANPKSHTNGHRPIIVQVPPRPSQPEQAQPSTPPTRRIMEDDSADYESSSFYSYEGGKASSLLYISPLHVRKALESPQHPHVLRDYSNWKNAATPRVLPDASPNGPLSAHPPEQADALPPQIQRGLMHAQPTYSPLTPFFSTKDMPASKTAKKIMIGDNGWLERTTTSPEKKPSPAKKGGFLDNLKKKAKEMVDMGDLKAARRTRDSEKERDTSRNRLAVSVDPREQSLLYCELEFALTNALNNYITCQFNAGLLEADKLKKIADGWQQKGRPKVVGFRYDLETQLELVRLHAAQFRFYSRSITIAALNGNLEMMKVNARAIRIRTFCQPDTVIAKQLLDAQGLFNILGCSEREQIQLAEIVQFFKTVLERERFFQAKRADRDSAVSGRGQGQRQSDHDELYGQQRESHRGGGQQASFDDDLEDE</sequence>
<feature type="region of interest" description="Disordered" evidence="1">
    <location>
        <begin position="589"/>
        <end position="633"/>
    </location>
</feature>
<organism evidence="2 3">
    <name type="scientific">Phialemonium atrogriseum</name>
    <dbReference type="NCBI Taxonomy" id="1093897"/>
    <lineage>
        <taxon>Eukaryota</taxon>
        <taxon>Fungi</taxon>
        <taxon>Dikarya</taxon>
        <taxon>Ascomycota</taxon>
        <taxon>Pezizomycotina</taxon>
        <taxon>Sordariomycetes</taxon>
        <taxon>Sordariomycetidae</taxon>
        <taxon>Cephalothecales</taxon>
        <taxon>Cephalothecaceae</taxon>
        <taxon>Phialemonium</taxon>
    </lineage>
</organism>
<dbReference type="AlphaFoldDB" id="A0AAJ0CAT6"/>
<feature type="region of interest" description="Disordered" evidence="1">
    <location>
        <begin position="364"/>
        <end position="425"/>
    </location>
</feature>
<feature type="region of interest" description="Disordered" evidence="1">
    <location>
        <begin position="98"/>
        <end position="247"/>
    </location>
</feature>
<dbReference type="EMBL" id="MU838997">
    <property type="protein sequence ID" value="KAK1772712.1"/>
    <property type="molecule type" value="Genomic_DNA"/>
</dbReference>
<accession>A0AAJ0CAT6</accession>
<comment type="caution">
    <text evidence="2">The sequence shown here is derived from an EMBL/GenBank/DDBJ whole genome shotgun (WGS) entry which is preliminary data.</text>
</comment>
<dbReference type="Proteomes" id="UP001244011">
    <property type="component" value="Unassembled WGS sequence"/>
</dbReference>